<feature type="region of interest" description="Disordered" evidence="1">
    <location>
        <begin position="1"/>
        <end position="36"/>
    </location>
</feature>
<evidence type="ECO:0000313" key="2">
    <source>
        <dbReference type="EMBL" id="OCF58753.1"/>
    </source>
</evidence>
<proteinExistence type="predicted"/>
<dbReference type="OrthoDB" id="2143914at2759"/>
<dbReference type="EMBL" id="KI669461">
    <property type="protein sequence ID" value="OCF58753.1"/>
    <property type="molecule type" value="Genomic_DNA"/>
</dbReference>
<accession>A0A1B9IT94</accession>
<evidence type="ECO:0000256" key="1">
    <source>
        <dbReference type="SAM" id="MobiDB-lite"/>
    </source>
</evidence>
<dbReference type="AlphaFoldDB" id="A0A1B9IT94"/>
<sequence length="83" mass="9259">MPALRKNNQSSSDDGTPSSTSPSPSPSKGWTKEQKRQLFYHVMKKGERDWGNAVDGKTGHQKNTLTSNYQSLWILEPAPSHDC</sequence>
<protein>
    <recommendedName>
        <fullName evidence="4">Myb-like domain-containing protein</fullName>
    </recommendedName>
</protein>
<feature type="compositionally biased region" description="Low complexity" evidence="1">
    <location>
        <begin position="10"/>
        <end position="22"/>
    </location>
</feature>
<feature type="region of interest" description="Disordered" evidence="1">
    <location>
        <begin position="49"/>
        <end position="69"/>
    </location>
</feature>
<reference evidence="3" key="2">
    <citation type="submission" date="2013-12" db="EMBL/GenBank/DDBJ databases">
        <title>Evolution of pathogenesis and genome organization in the Tremellales.</title>
        <authorList>
            <person name="Cuomo C."/>
            <person name="Litvintseva A."/>
            <person name="Heitman J."/>
            <person name="Chen Y."/>
            <person name="Sun S."/>
            <person name="Springer D."/>
            <person name="Dromer F."/>
            <person name="Young S."/>
            <person name="Zeng Q."/>
            <person name="Chapman S."/>
            <person name="Gujja S."/>
            <person name="Saif S."/>
            <person name="Birren B."/>
        </authorList>
    </citation>
    <scope>NUCLEOTIDE SEQUENCE [LARGE SCALE GENOMIC DNA]</scope>
    <source>
        <strain evidence="3">CBS 10435</strain>
    </source>
</reference>
<name>A0A1B9IT94_9TREE</name>
<dbReference type="Proteomes" id="UP000092583">
    <property type="component" value="Unassembled WGS sequence"/>
</dbReference>
<gene>
    <name evidence="2" type="ORF">L486_03243</name>
</gene>
<organism evidence="2 3">
    <name type="scientific">Kwoniella mangroviensis CBS 10435</name>
    <dbReference type="NCBI Taxonomy" id="1331196"/>
    <lineage>
        <taxon>Eukaryota</taxon>
        <taxon>Fungi</taxon>
        <taxon>Dikarya</taxon>
        <taxon>Basidiomycota</taxon>
        <taxon>Agaricomycotina</taxon>
        <taxon>Tremellomycetes</taxon>
        <taxon>Tremellales</taxon>
        <taxon>Cryptococcaceae</taxon>
        <taxon>Kwoniella</taxon>
    </lineage>
</organism>
<reference evidence="2 3" key="1">
    <citation type="submission" date="2013-07" db="EMBL/GenBank/DDBJ databases">
        <title>The Genome Sequence of Kwoniella mangroviensis CBS10435.</title>
        <authorList>
            <consortium name="The Broad Institute Genome Sequencing Platform"/>
            <person name="Cuomo C."/>
            <person name="Litvintseva A."/>
            <person name="Chen Y."/>
            <person name="Heitman J."/>
            <person name="Sun S."/>
            <person name="Springer D."/>
            <person name="Dromer F."/>
            <person name="Young S.K."/>
            <person name="Zeng Q."/>
            <person name="Gargeya S."/>
            <person name="Fitzgerald M."/>
            <person name="Abouelleil A."/>
            <person name="Alvarado L."/>
            <person name="Berlin A.M."/>
            <person name="Chapman S.B."/>
            <person name="Dewar J."/>
            <person name="Goldberg J."/>
            <person name="Griggs A."/>
            <person name="Gujja S."/>
            <person name="Hansen M."/>
            <person name="Howarth C."/>
            <person name="Imamovic A."/>
            <person name="Larimer J."/>
            <person name="McCowan C."/>
            <person name="Murphy C."/>
            <person name="Pearson M."/>
            <person name="Priest M."/>
            <person name="Roberts A."/>
            <person name="Saif S."/>
            <person name="Shea T."/>
            <person name="Sykes S."/>
            <person name="Wortman J."/>
            <person name="Nusbaum C."/>
            <person name="Birren B."/>
        </authorList>
    </citation>
    <scope>NUCLEOTIDE SEQUENCE [LARGE SCALE GENOMIC DNA]</scope>
    <source>
        <strain evidence="2 3">CBS 10435</strain>
    </source>
</reference>
<keyword evidence="3" id="KW-1185">Reference proteome</keyword>
<evidence type="ECO:0000313" key="3">
    <source>
        <dbReference type="Proteomes" id="UP000092583"/>
    </source>
</evidence>
<evidence type="ECO:0008006" key="4">
    <source>
        <dbReference type="Google" id="ProtNLM"/>
    </source>
</evidence>